<dbReference type="Pfam" id="PF00172">
    <property type="entry name" value="Zn_clus"/>
    <property type="match status" value="1"/>
</dbReference>
<evidence type="ECO:0000256" key="1">
    <source>
        <dbReference type="ARBA" id="ARBA00023242"/>
    </source>
</evidence>
<accession>A0A194WWC9</accession>
<dbReference type="CDD" id="cd00067">
    <property type="entry name" value="GAL4"/>
    <property type="match status" value="1"/>
</dbReference>
<dbReference type="InterPro" id="IPR036864">
    <property type="entry name" value="Zn2-C6_fun-type_DNA-bd_sf"/>
</dbReference>
<dbReference type="PROSITE" id="PS00463">
    <property type="entry name" value="ZN2_CY6_FUNGAL_1"/>
    <property type="match status" value="1"/>
</dbReference>
<dbReference type="RefSeq" id="XP_018066638.1">
    <property type="nucleotide sequence ID" value="XM_018205810.1"/>
</dbReference>
<evidence type="ECO:0000313" key="4">
    <source>
        <dbReference type="EMBL" id="KUJ12283.1"/>
    </source>
</evidence>
<dbReference type="Pfam" id="PF11951">
    <property type="entry name" value="Fungal_trans_2"/>
    <property type="match status" value="1"/>
</dbReference>
<dbReference type="STRING" id="149040.A0A194WWC9"/>
<dbReference type="SMART" id="SM00066">
    <property type="entry name" value="GAL4"/>
    <property type="match status" value="1"/>
</dbReference>
<organism evidence="4 5">
    <name type="scientific">Mollisia scopiformis</name>
    <name type="common">Conifer needle endophyte fungus</name>
    <name type="synonym">Phialocephala scopiformis</name>
    <dbReference type="NCBI Taxonomy" id="149040"/>
    <lineage>
        <taxon>Eukaryota</taxon>
        <taxon>Fungi</taxon>
        <taxon>Dikarya</taxon>
        <taxon>Ascomycota</taxon>
        <taxon>Pezizomycotina</taxon>
        <taxon>Leotiomycetes</taxon>
        <taxon>Helotiales</taxon>
        <taxon>Mollisiaceae</taxon>
        <taxon>Mollisia</taxon>
    </lineage>
</organism>
<dbReference type="OrthoDB" id="416217at2759"/>
<proteinExistence type="predicted"/>
<gene>
    <name evidence="4" type="ORF">LY89DRAFT_204650</name>
</gene>
<dbReference type="GO" id="GO:0008270">
    <property type="term" value="F:zinc ion binding"/>
    <property type="evidence" value="ECO:0007669"/>
    <property type="project" value="InterPro"/>
</dbReference>
<feature type="compositionally biased region" description="Polar residues" evidence="2">
    <location>
        <begin position="73"/>
        <end position="100"/>
    </location>
</feature>
<keyword evidence="1" id="KW-0539">Nucleus</keyword>
<dbReference type="PROSITE" id="PS50048">
    <property type="entry name" value="ZN2_CY6_FUNGAL_2"/>
    <property type="match status" value="1"/>
</dbReference>
<dbReference type="InterPro" id="IPR021858">
    <property type="entry name" value="Fun_TF"/>
</dbReference>
<dbReference type="InterPro" id="IPR052400">
    <property type="entry name" value="Zn2-C6_fungal_TF"/>
</dbReference>
<feature type="region of interest" description="Disordered" evidence="2">
    <location>
        <begin position="70"/>
        <end position="114"/>
    </location>
</feature>
<reference evidence="4 5" key="1">
    <citation type="submission" date="2015-10" db="EMBL/GenBank/DDBJ databases">
        <title>Full genome of DAOMC 229536 Phialocephala scopiformis, a fungal endophyte of spruce producing the potent anti-insectan compound rugulosin.</title>
        <authorList>
            <consortium name="DOE Joint Genome Institute"/>
            <person name="Walker A.K."/>
            <person name="Frasz S.L."/>
            <person name="Seifert K.A."/>
            <person name="Miller J.D."/>
            <person name="Mondo S.J."/>
            <person name="Labutti K."/>
            <person name="Lipzen A."/>
            <person name="Dockter R."/>
            <person name="Kennedy M."/>
            <person name="Grigoriev I.V."/>
            <person name="Spatafora J.W."/>
        </authorList>
    </citation>
    <scope>NUCLEOTIDE SEQUENCE [LARGE SCALE GENOMIC DNA]</scope>
    <source>
        <strain evidence="4 5">CBS 120377</strain>
    </source>
</reference>
<keyword evidence="5" id="KW-1185">Reference proteome</keyword>
<dbReference type="AlphaFoldDB" id="A0A194WWC9"/>
<dbReference type="GO" id="GO:0000981">
    <property type="term" value="F:DNA-binding transcription factor activity, RNA polymerase II-specific"/>
    <property type="evidence" value="ECO:0007669"/>
    <property type="project" value="InterPro"/>
</dbReference>
<sequence>MPCRRPHRKSRLGCRTCKLKRTKCDEIHPVCGGCKKYGLQCDFSIPTNNKSPGSLPQSLSPVRIPSLERTASHDTSLNSRGWSQSHDLGGSNPSSTPASENTREAGDSKPSNLWAMTMNTPQDRLLELRLMHHFTTMISSTIFRLIGNDNHPQAMKKDFFARWITGLAMSNPDLMDALLGFSAFNLRKLQGGTDRQLSIASHDYMTSAIKAHSQQLQKGINDENADILFAGSSLIAFVAVSSHEYLFPGEYASLPMHWFRPWLGVRSIVRSSLDLIRSEEILMLLEAERQAFLDDFSTALENSKRYDFLLEGLDKSSLDQETLEAYVQSIYWLSLIEDNPNKEYCFKFTAKVPPRFVEMLLDHDPRTLTIVGYFFMIVQQSQQVWWLPRTTGREFRALMRLLPEEWKPRMARAVEVFEGCDA</sequence>
<dbReference type="PANTHER" id="PTHR47657">
    <property type="entry name" value="STEROL REGULATORY ELEMENT-BINDING PROTEIN ECM22"/>
    <property type="match status" value="1"/>
</dbReference>
<dbReference type="EMBL" id="KQ947424">
    <property type="protein sequence ID" value="KUJ12283.1"/>
    <property type="molecule type" value="Genomic_DNA"/>
</dbReference>
<protein>
    <recommendedName>
        <fullName evidence="3">Zn(2)-C6 fungal-type domain-containing protein</fullName>
    </recommendedName>
</protein>
<dbReference type="Gene3D" id="4.10.240.10">
    <property type="entry name" value="Zn(2)-C6 fungal-type DNA-binding domain"/>
    <property type="match status" value="1"/>
</dbReference>
<dbReference type="KEGG" id="psco:LY89DRAFT_204650"/>
<name>A0A194WWC9_MOLSC</name>
<dbReference type="GeneID" id="28815536"/>
<evidence type="ECO:0000256" key="2">
    <source>
        <dbReference type="SAM" id="MobiDB-lite"/>
    </source>
</evidence>
<dbReference type="SUPFAM" id="SSF57701">
    <property type="entry name" value="Zn2/Cys6 DNA-binding domain"/>
    <property type="match status" value="1"/>
</dbReference>
<dbReference type="PANTHER" id="PTHR47657:SF14">
    <property type="entry name" value="ZN(2)-C6 FUNGAL-TYPE DOMAIN-CONTAINING PROTEIN"/>
    <property type="match status" value="1"/>
</dbReference>
<dbReference type="InParanoid" id="A0A194WWC9"/>
<evidence type="ECO:0000259" key="3">
    <source>
        <dbReference type="PROSITE" id="PS50048"/>
    </source>
</evidence>
<evidence type="ECO:0000313" key="5">
    <source>
        <dbReference type="Proteomes" id="UP000070700"/>
    </source>
</evidence>
<feature type="domain" description="Zn(2)-C6 fungal-type" evidence="3">
    <location>
        <begin position="13"/>
        <end position="43"/>
    </location>
</feature>
<dbReference type="InterPro" id="IPR001138">
    <property type="entry name" value="Zn2Cys6_DnaBD"/>
</dbReference>
<dbReference type="Proteomes" id="UP000070700">
    <property type="component" value="Unassembled WGS sequence"/>
</dbReference>